<feature type="non-terminal residue" evidence="1">
    <location>
        <position position="1"/>
    </location>
</feature>
<keyword evidence="2" id="KW-1185">Reference proteome</keyword>
<dbReference type="EMBL" id="LFYR01001545">
    <property type="protein sequence ID" value="KMZ60963.1"/>
    <property type="molecule type" value="Genomic_DNA"/>
</dbReference>
<protein>
    <submittedName>
        <fullName evidence="1">Uncharacterized protein</fullName>
    </submittedName>
</protein>
<dbReference type="OrthoDB" id="781132at2759"/>
<evidence type="ECO:0000313" key="2">
    <source>
        <dbReference type="Proteomes" id="UP000036987"/>
    </source>
</evidence>
<organism evidence="1 2">
    <name type="scientific">Zostera marina</name>
    <name type="common">Eelgrass</name>
    <dbReference type="NCBI Taxonomy" id="29655"/>
    <lineage>
        <taxon>Eukaryota</taxon>
        <taxon>Viridiplantae</taxon>
        <taxon>Streptophyta</taxon>
        <taxon>Embryophyta</taxon>
        <taxon>Tracheophyta</taxon>
        <taxon>Spermatophyta</taxon>
        <taxon>Magnoliopsida</taxon>
        <taxon>Liliopsida</taxon>
        <taxon>Zosteraceae</taxon>
        <taxon>Zostera</taxon>
    </lineage>
</organism>
<comment type="caution">
    <text evidence="1">The sequence shown here is derived from an EMBL/GenBank/DDBJ whole genome shotgun (WGS) entry which is preliminary data.</text>
</comment>
<gene>
    <name evidence="1" type="ORF">ZOSMA_55G00110</name>
</gene>
<reference evidence="2" key="1">
    <citation type="journal article" date="2016" name="Nature">
        <title>The genome of the seagrass Zostera marina reveals angiosperm adaptation to the sea.</title>
        <authorList>
            <person name="Olsen J.L."/>
            <person name="Rouze P."/>
            <person name="Verhelst B."/>
            <person name="Lin Y.-C."/>
            <person name="Bayer T."/>
            <person name="Collen J."/>
            <person name="Dattolo E."/>
            <person name="De Paoli E."/>
            <person name="Dittami S."/>
            <person name="Maumus F."/>
            <person name="Michel G."/>
            <person name="Kersting A."/>
            <person name="Lauritano C."/>
            <person name="Lohaus R."/>
            <person name="Toepel M."/>
            <person name="Tonon T."/>
            <person name="Vanneste K."/>
            <person name="Amirebrahimi M."/>
            <person name="Brakel J."/>
            <person name="Bostroem C."/>
            <person name="Chovatia M."/>
            <person name="Grimwood J."/>
            <person name="Jenkins J.W."/>
            <person name="Jueterbock A."/>
            <person name="Mraz A."/>
            <person name="Stam W.T."/>
            <person name="Tice H."/>
            <person name="Bornberg-Bauer E."/>
            <person name="Green P.J."/>
            <person name="Pearson G.A."/>
            <person name="Procaccini G."/>
            <person name="Duarte C.M."/>
            <person name="Schmutz J."/>
            <person name="Reusch T.B.H."/>
            <person name="Van de Peer Y."/>
        </authorList>
    </citation>
    <scope>NUCLEOTIDE SEQUENCE [LARGE SCALE GENOMIC DNA]</scope>
    <source>
        <strain evidence="2">cv. Finnish</strain>
    </source>
</reference>
<name>A0A0K9NWE1_ZOSMR</name>
<dbReference type="AlphaFoldDB" id="A0A0K9NWE1"/>
<sequence>MEFSLAWKEAFFVEIKHSVVGNRGVEAQVSGLKFLVSMNFHSLPPLPWVCLENSTGNAKICLKWSI</sequence>
<proteinExistence type="predicted"/>
<dbReference type="Proteomes" id="UP000036987">
    <property type="component" value="Unassembled WGS sequence"/>
</dbReference>
<accession>A0A0K9NWE1</accession>
<evidence type="ECO:0000313" key="1">
    <source>
        <dbReference type="EMBL" id="KMZ60963.1"/>
    </source>
</evidence>